<keyword evidence="2" id="KW-1185">Reference proteome</keyword>
<evidence type="ECO:0000313" key="1">
    <source>
        <dbReference type="EMBL" id="OHE96814.1"/>
    </source>
</evidence>
<evidence type="ECO:0000313" key="2">
    <source>
        <dbReference type="Proteomes" id="UP000176998"/>
    </source>
</evidence>
<dbReference type="RefSeq" id="XP_022473970.1">
    <property type="nucleotide sequence ID" value="XM_022619595.1"/>
</dbReference>
<dbReference type="EMBL" id="MJBS01000065">
    <property type="protein sequence ID" value="OHE96814.1"/>
    <property type="molecule type" value="Genomic_DNA"/>
</dbReference>
<protein>
    <submittedName>
        <fullName evidence="1">Uncharacterized protein</fullName>
    </submittedName>
</protein>
<accession>A0A1G4B5Y4</accession>
<gene>
    <name evidence="1" type="ORF">CORC01_07960</name>
</gene>
<dbReference type="AlphaFoldDB" id="A0A1G4B5Y4"/>
<dbReference type="GeneID" id="34561105"/>
<dbReference type="OrthoDB" id="5244662at2759"/>
<sequence length="113" mass="13157">MDWLASMILTLKAHRFARDEVRKEGYLFSAVAQRLIAHPEDADNVETMSTIAKRWSMTMQMMREILVGEAPELSPDDATPFDYYTAVDPRLVYPEEREEVFKVMGIEENKTHF</sequence>
<proteinExistence type="predicted"/>
<comment type="caution">
    <text evidence="1">The sequence shown here is derived from an EMBL/GenBank/DDBJ whole genome shotgun (WGS) entry which is preliminary data.</text>
</comment>
<dbReference type="Proteomes" id="UP000176998">
    <property type="component" value="Unassembled WGS sequence"/>
</dbReference>
<name>A0A1G4B5Y4_9PEZI</name>
<reference evidence="1 2" key="1">
    <citation type="submission" date="2016-09" db="EMBL/GenBank/DDBJ databases">
        <authorList>
            <person name="Capua I."/>
            <person name="De Benedictis P."/>
            <person name="Joannis T."/>
            <person name="Lombin L.H."/>
            <person name="Cattoli G."/>
        </authorList>
    </citation>
    <scope>NUCLEOTIDE SEQUENCE [LARGE SCALE GENOMIC DNA]</scope>
    <source>
        <strain evidence="1 2">IMI 309357</strain>
    </source>
</reference>
<organism evidence="1 2">
    <name type="scientific">Colletotrichum orchidophilum</name>
    <dbReference type="NCBI Taxonomy" id="1209926"/>
    <lineage>
        <taxon>Eukaryota</taxon>
        <taxon>Fungi</taxon>
        <taxon>Dikarya</taxon>
        <taxon>Ascomycota</taxon>
        <taxon>Pezizomycotina</taxon>
        <taxon>Sordariomycetes</taxon>
        <taxon>Hypocreomycetidae</taxon>
        <taxon>Glomerellales</taxon>
        <taxon>Glomerellaceae</taxon>
        <taxon>Colletotrichum</taxon>
    </lineage>
</organism>